<dbReference type="InterPro" id="IPR031837">
    <property type="entry name" value="DUF5071"/>
</dbReference>
<dbReference type="Pfam" id="PF16804">
    <property type="entry name" value="DUF5071"/>
    <property type="match status" value="1"/>
</dbReference>
<feature type="domain" description="DUF5071" evidence="1">
    <location>
        <begin position="23"/>
        <end position="133"/>
    </location>
</feature>
<reference evidence="5" key="2">
    <citation type="submission" date="2015-03" db="EMBL/GenBank/DDBJ databases">
        <authorList>
            <consortium name="Pathogen Informatics"/>
        </authorList>
    </citation>
    <scope>NUCLEOTIDE SEQUENCE [LARGE SCALE GENOMIC DNA]</scope>
    <source>
        <strain evidence="5">A125KOH2</strain>
    </source>
</reference>
<evidence type="ECO:0000313" key="5">
    <source>
        <dbReference type="Proteomes" id="UP000045840"/>
    </source>
</evidence>
<proteinExistence type="predicted"/>
<dbReference type="Proteomes" id="UP000045840">
    <property type="component" value="Unassembled WGS sequence"/>
</dbReference>
<name>A0A0T9NDV7_9GAMM</name>
<dbReference type="Proteomes" id="UP000044625">
    <property type="component" value="Unassembled WGS sequence"/>
</dbReference>
<reference evidence="3 4" key="1">
    <citation type="submission" date="2015-03" db="EMBL/GenBank/DDBJ databases">
        <authorList>
            <consortium name="Pathogen Informatics"/>
            <person name="Murphy D."/>
        </authorList>
    </citation>
    <scope>NUCLEOTIDE SEQUENCE [LARGE SCALE GENOMIC DNA]</scope>
    <source>
        <strain evidence="4">type strain: CIP110230</strain>
        <strain evidence="3">Type strain: CIP110230</strain>
    </source>
</reference>
<evidence type="ECO:0000313" key="4">
    <source>
        <dbReference type="Proteomes" id="UP000044625"/>
    </source>
</evidence>
<organism evidence="2 5">
    <name type="scientific">Yersinia pekkanenii</name>
    <dbReference type="NCBI Taxonomy" id="1288385"/>
    <lineage>
        <taxon>Bacteria</taxon>
        <taxon>Pseudomonadati</taxon>
        <taxon>Pseudomonadota</taxon>
        <taxon>Gammaproteobacteria</taxon>
        <taxon>Enterobacterales</taxon>
        <taxon>Yersiniaceae</taxon>
        <taxon>Yersinia</taxon>
    </lineage>
</organism>
<dbReference type="Gene3D" id="1.25.40.750">
    <property type="entry name" value="Domain of unknown function DUF5071"/>
    <property type="match status" value="1"/>
</dbReference>
<evidence type="ECO:0000313" key="3">
    <source>
        <dbReference type="EMBL" id="CRY64007.1"/>
    </source>
</evidence>
<reference evidence="2" key="3">
    <citation type="submission" date="2015-03" db="EMBL/GenBank/DDBJ databases">
        <authorList>
            <person name="Murphy D."/>
        </authorList>
    </citation>
    <scope>NUCLEOTIDE SEQUENCE [LARGE SCALE GENOMIC DNA]</scope>
    <source>
        <strain evidence="2">A125KOH2</strain>
    </source>
</reference>
<evidence type="ECO:0000313" key="2">
    <source>
        <dbReference type="EMBL" id="CNH01947.1"/>
    </source>
</evidence>
<gene>
    <name evidence="2" type="ORF">ERS008529_00090</name>
    <name evidence="3" type="ORF">ERS137968_00524</name>
</gene>
<evidence type="ECO:0000259" key="1">
    <source>
        <dbReference type="Pfam" id="PF16804"/>
    </source>
</evidence>
<dbReference type="InterPro" id="IPR038692">
    <property type="entry name" value="Cthe_2751_sf"/>
</dbReference>
<sequence length="151" mass="16774">MDLIKKMCGSFDFTAISAELYALIPKDKMDIETAKKAVNYGYPGVAPILPVLIYWMQDLNWPVAQELAPFLAKIGAPLKQPVLNVLKTQDTIWKYWVVSKLVNTTDLQLAKAIASELQHLQLKTAGSTDEDDLSVNLVVSDVLNKLQTQSP</sequence>
<dbReference type="AlphaFoldDB" id="A0A0T9NDV7"/>
<keyword evidence="4" id="KW-1185">Reference proteome</keyword>
<accession>A0A0T9NDV7</accession>
<protein>
    <recommendedName>
        <fullName evidence="1">DUF5071 domain-containing protein</fullName>
    </recommendedName>
</protein>
<dbReference type="EMBL" id="CWJL01000002">
    <property type="protein sequence ID" value="CRY64007.1"/>
    <property type="molecule type" value="Genomic_DNA"/>
</dbReference>
<dbReference type="STRING" id="1288385.ERS137968_00524"/>
<dbReference type="EMBL" id="CQAZ01000001">
    <property type="protein sequence ID" value="CNH01947.1"/>
    <property type="molecule type" value="Genomic_DNA"/>
</dbReference>
<dbReference type="CDD" id="cd11743">
    <property type="entry name" value="Cthe_2751_like"/>
    <property type="match status" value="1"/>
</dbReference>
<dbReference type="OrthoDB" id="1846249at2"/>
<dbReference type="RefSeq" id="WP_049608181.1">
    <property type="nucleotide sequence ID" value="NZ_CAWMMU010000002.1"/>
</dbReference>